<dbReference type="AlphaFoldDB" id="A0AAJ0FI27"/>
<keyword evidence="4" id="KW-0255">Endonuclease</keyword>
<dbReference type="InterPro" id="IPR036167">
    <property type="entry name" value="tRNA_intron_Endo_cat-like_sf"/>
</dbReference>
<dbReference type="GeneID" id="85307643"/>
<comment type="similarity">
    <text evidence="1">Belongs to the SEN15 family.</text>
</comment>
<sequence length="159" mass="18248">MALPEHLEALTEIVLNNLQNQHDWTELNTQLKPDLSRRLISGLPPRRLYVHPDEQIEIIKAEKNRKEHIPQPPEVEWVLPTHLAEKWSPKAFAAVFDAIDTIPPGAAPLDALGAEDDSSQWMRWRGPQRGKRMLLAIVQDDSTVLYYLMHDGIVKPRQN</sequence>
<dbReference type="Pfam" id="PF09631">
    <property type="entry name" value="Sen15"/>
    <property type="match status" value="1"/>
</dbReference>
<dbReference type="Gene3D" id="3.40.1350.10">
    <property type="match status" value="1"/>
</dbReference>
<gene>
    <name evidence="4" type="ORF">QBC33DRAFT_448094</name>
</gene>
<dbReference type="GO" id="GO:0000213">
    <property type="term" value="F:tRNA-intron lyase activity"/>
    <property type="evidence" value="ECO:0007669"/>
    <property type="project" value="TreeGrafter"/>
</dbReference>
<comment type="caution">
    <text evidence="4">The sequence shown here is derived from an EMBL/GenBank/DDBJ whole genome shotgun (WGS) entry which is preliminary data.</text>
</comment>
<dbReference type="SUPFAM" id="SSF53032">
    <property type="entry name" value="tRNA-intron endonuclease catalytic domain-like"/>
    <property type="match status" value="1"/>
</dbReference>
<dbReference type="InterPro" id="IPR042777">
    <property type="entry name" value="Sen15_fungi"/>
</dbReference>
<dbReference type="Proteomes" id="UP001244011">
    <property type="component" value="Unassembled WGS sequence"/>
</dbReference>
<name>A0AAJ0FI27_9PEZI</name>
<dbReference type="GO" id="GO:0003676">
    <property type="term" value="F:nucleic acid binding"/>
    <property type="evidence" value="ECO:0007669"/>
    <property type="project" value="InterPro"/>
</dbReference>
<keyword evidence="4" id="KW-0540">Nuclease</keyword>
<dbReference type="FunFam" id="3.40.1350.10:FF:000012">
    <property type="entry name" value="Probable tRNA-splicing endonuclease subunit sen-15"/>
    <property type="match status" value="1"/>
</dbReference>
<evidence type="ECO:0000313" key="4">
    <source>
        <dbReference type="EMBL" id="KAK1769196.1"/>
    </source>
</evidence>
<dbReference type="InterPro" id="IPR011856">
    <property type="entry name" value="tRNA_endonuc-like_dom_sf"/>
</dbReference>
<keyword evidence="2" id="KW-0819">tRNA processing</keyword>
<keyword evidence="4" id="KW-0378">Hydrolase</keyword>
<evidence type="ECO:0000259" key="3">
    <source>
        <dbReference type="Pfam" id="PF09631"/>
    </source>
</evidence>
<reference evidence="4" key="1">
    <citation type="submission" date="2023-06" db="EMBL/GenBank/DDBJ databases">
        <title>Genome-scale phylogeny and comparative genomics of the fungal order Sordariales.</title>
        <authorList>
            <consortium name="Lawrence Berkeley National Laboratory"/>
            <person name="Hensen N."/>
            <person name="Bonometti L."/>
            <person name="Westerberg I."/>
            <person name="Brannstrom I.O."/>
            <person name="Guillou S."/>
            <person name="Cros-Aarteil S."/>
            <person name="Calhoun S."/>
            <person name="Haridas S."/>
            <person name="Kuo A."/>
            <person name="Mondo S."/>
            <person name="Pangilinan J."/>
            <person name="Riley R."/>
            <person name="Labutti K."/>
            <person name="Andreopoulos B."/>
            <person name="Lipzen A."/>
            <person name="Chen C."/>
            <person name="Yanf M."/>
            <person name="Daum C."/>
            <person name="Ng V."/>
            <person name="Clum A."/>
            <person name="Steindorff A."/>
            <person name="Ohm R."/>
            <person name="Martin F."/>
            <person name="Silar P."/>
            <person name="Natvig D."/>
            <person name="Lalanne C."/>
            <person name="Gautier V."/>
            <person name="Ament-Velasquez S.L."/>
            <person name="Kruys A."/>
            <person name="Hutchinson M.I."/>
            <person name="Powell A.J."/>
            <person name="Barry K."/>
            <person name="Miller A.N."/>
            <person name="Grigoriev I.V."/>
            <person name="Debuchy R."/>
            <person name="Gladieux P."/>
            <person name="Thoren M.H."/>
            <person name="Johannesson H."/>
        </authorList>
    </citation>
    <scope>NUCLEOTIDE SEQUENCE</scope>
    <source>
        <strain evidence="4">8032-3</strain>
    </source>
</reference>
<keyword evidence="5" id="KW-1185">Reference proteome</keyword>
<dbReference type="GO" id="GO:0000214">
    <property type="term" value="C:tRNA-intron endonuclease complex"/>
    <property type="evidence" value="ECO:0007669"/>
    <property type="project" value="InterPro"/>
</dbReference>
<dbReference type="PANTHER" id="PTHR28518">
    <property type="entry name" value="TRNA-SPLICING ENDONUCLEASE SUBUNIT SEN15"/>
    <property type="match status" value="1"/>
</dbReference>
<accession>A0AAJ0FI27</accession>
<dbReference type="GO" id="GO:0000379">
    <property type="term" value="P:tRNA-type intron splice site recognition and cleavage"/>
    <property type="evidence" value="ECO:0007669"/>
    <property type="project" value="InterPro"/>
</dbReference>
<protein>
    <submittedName>
        <fullName evidence="4">tRNA-splicing endonuclease subunit Sen15</fullName>
    </submittedName>
</protein>
<dbReference type="InterPro" id="IPR018593">
    <property type="entry name" value="tRNA-endonuc_su_Sen15"/>
</dbReference>
<evidence type="ECO:0000256" key="1">
    <source>
        <dbReference type="ARBA" id="ARBA00006091"/>
    </source>
</evidence>
<dbReference type="RefSeq" id="XP_060285409.1">
    <property type="nucleotide sequence ID" value="XM_060424456.1"/>
</dbReference>
<organism evidence="4 5">
    <name type="scientific">Phialemonium atrogriseum</name>
    <dbReference type="NCBI Taxonomy" id="1093897"/>
    <lineage>
        <taxon>Eukaryota</taxon>
        <taxon>Fungi</taxon>
        <taxon>Dikarya</taxon>
        <taxon>Ascomycota</taxon>
        <taxon>Pezizomycotina</taxon>
        <taxon>Sordariomycetes</taxon>
        <taxon>Sordariomycetidae</taxon>
        <taxon>Cephalothecales</taxon>
        <taxon>Cephalothecaceae</taxon>
        <taxon>Phialemonium</taxon>
    </lineage>
</organism>
<evidence type="ECO:0000256" key="2">
    <source>
        <dbReference type="ARBA" id="ARBA00022694"/>
    </source>
</evidence>
<dbReference type="EMBL" id="MU839003">
    <property type="protein sequence ID" value="KAK1769196.1"/>
    <property type="molecule type" value="Genomic_DNA"/>
</dbReference>
<evidence type="ECO:0000313" key="5">
    <source>
        <dbReference type="Proteomes" id="UP001244011"/>
    </source>
</evidence>
<dbReference type="PANTHER" id="PTHR28518:SF1">
    <property type="entry name" value="TRNA-SPLICING ENDONUCLEASE SUBUNIT SEN15"/>
    <property type="match status" value="1"/>
</dbReference>
<proteinExistence type="inferred from homology"/>
<feature type="domain" description="tRNA-splicing endonuclease subunit Sen15" evidence="3">
    <location>
        <begin position="14"/>
        <end position="159"/>
    </location>
</feature>